<keyword evidence="11" id="KW-1185">Reference proteome</keyword>
<evidence type="ECO:0000256" key="1">
    <source>
        <dbReference type="ARBA" id="ARBA00008894"/>
    </source>
</evidence>
<dbReference type="Gene3D" id="1.10.8.430">
    <property type="entry name" value="Helical domain of apoptotic protease-activating factors"/>
    <property type="match status" value="1"/>
</dbReference>
<evidence type="ECO:0000259" key="9">
    <source>
        <dbReference type="Pfam" id="PF23247"/>
    </source>
</evidence>
<dbReference type="SUPFAM" id="SSF52058">
    <property type="entry name" value="L domain-like"/>
    <property type="match status" value="2"/>
</dbReference>
<reference evidence="11" key="1">
    <citation type="journal article" date="2014" name="Science">
        <title>The coffee genome provides insight into the convergent evolution of caffeine biosynthesis.</title>
        <authorList>
            <person name="Denoeud F."/>
            <person name="Carretero-Paulet L."/>
            <person name="Dereeper A."/>
            <person name="Droc G."/>
            <person name="Guyot R."/>
            <person name="Pietrella M."/>
            <person name="Zheng C."/>
            <person name="Alberti A."/>
            <person name="Anthony F."/>
            <person name="Aprea G."/>
            <person name="Aury J.M."/>
            <person name="Bento P."/>
            <person name="Bernard M."/>
            <person name="Bocs S."/>
            <person name="Campa C."/>
            <person name="Cenci A."/>
            <person name="Combes M.C."/>
            <person name="Crouzillat D."/>
            <person name="Da Silva C."/>
            <person name="Daddiego L."/>
            <person name="De Bellis F."/>
            <person name="Dussert S."/>
            <person name="Garsmeur O."/>
            <person name="Gayraud T."/>
            <person name="Guignon V."/>
            <person name="Jahn K."/>
            <person name="Jamilloux V."/>
            <person name="Joet T."/>
            <person name="Labadie K."/>
            <person name="Lan T."/>
            <person name="Leclercq J."/>
            <person name="Lepelley M."/>
            <person name="Leroy T."/>
            <person name="Li L.T."/>
            <person name="Librado P."/>
            <person name="Lopez L."/>
            <person name="Munoz A."/>
            <person name="Noel B."/>
            <person name="Pallavicini A."/>
            <person name="Perrotta G."/>
            <person name="Poncet V."/>
            <person name="Pot D."/>
            <person name="Priyono X."/>
            <person name="Rigoreau M."/>
            <person name="Rouard M."/>
            <person name="Rozas J."/>
            <person name="Tranchant-Dubreuil C."/>
            <person name="VanBuren R."/>
            <person name="Zhang Q."/>
            <person name="Andrade A.C."/>
            <person name="Argout X."/>
            <person name="Bertrand B."/>
            <person name="de Kochko A."/>
            <person name="Graziosi G."/>
            <person name="Henry R.J."/>
            <person name="Jayarama X."/>
            <person name="Ming R."/>
            <person name="Nagai C."/>
            <person name="Rounsley S."/>
            <person name="Sankoff D."/>
            <person name="Giuliano G."/>
            <person name="Albert V.A."/>
            <person name="Wincker P."/>
            <person name="Lashermes P."/>
        </authorList>
    </citation>
    <scope>NUCLEOTIDE SEQUENCE [LARGE SCALE GENOMIC DNA]</scope>
    <source>
        <strain evidence="11">cv. DH200-94</strain>
    </source>
</reference>
<dbReference type="FunFam" id="3.40.50.300:FF:001091">
    <property type="entry name" value="Probable disease resistance protein At1g61300"/>
    <property type="match status" value="1"/>
</dbReference>
<dbReference type="PANTHER" id="PTHR33463:SF203">
    <property type="entry name" value="AAA+ ATPASE DOMAIN-CONTAINING PROTEIN"/>
    <property type="match status" value="1"/>
</dbReference>
<feature type="domain" description="Disease resistance protein At4g27190-like leucine-rich repeats" evidence="9">
    <location>
        <begin position="983"/>
        <end position="1116"/>
    </location>
</feature>
<dbReference type="Gene3D" id="3.80.10.10">
    <property type="entry name" value="Ribonuclease Inhibitor"/>
    <property type="match status" value="3"/>
</dbReference>
<evidence type="ECO:0000256" key="2">
    <source>
        <dbReference type="ARBA" id="ARBA00022614"/>
    </source>
</evidence>
<keyword evidence="3" id="KW-0677">Repeat</keyword>
<evidence type="ECO:0000259" key="8">
    <source>
        <dbReference type="Pfam" id="PF00931"/>
    </source>
</evidence>
<dbReference type="AlphaFoldDB" id="A0A068UPR9"/>
<dbReference type="Pfam" id="PF00931">
    <property type="entry name" value="NB-ARC"/>
    <property type="match status" value="1"/>
</dbReference>
<dbReference type="PRINTS" id="PR00364">
    <property type="entry name" value="DISEASERSIST"/>
</dbReference>
<organism evidence="10 11">
    <name type="scientific">Coffea canephora</name>
    <name type="common">Robusta coffee</name>
    <dbReference type="NCBI Taxonomy" id="49390"/>
    <lineage>
        <taxon>Eukaryota</taxon>
        <taxon>Viridiplantae</taxon>
        <taxon>Streptophyta</taxon>
        <taxon>Embryophyta</taxon>
        <taxon>Tracheophyta</taxon>
        <taxon>Spermatophyta</taxon>
        <taxon>Magnoliopsida</taxon>
        <taxon>eudicotyledons</taxon>
        <taxon>Gunneridae</taxon>
        <taxon>Pentapetalae</taxon>
        <taxon>asterids</taxon>
        <taxon>lamiids</taxon>
        <taxon>Gentianales</taxon>
        <taxon>Rubiaceae</taxon>
        <taxon>Ixoroideae</taxon>
        <taxon>Gardenieae complex</taxon>
        <taxon>Bertiereae - Coffeeae clade</taxon>
        <taxon>Coffeeae</taxon>
        <taxon>Coffea</taxon>
    </lineage>
</organism>
<gene>
    <name evidence="10" type="ORF">GSCOC_T00029048001</name>
</gene>
<evidence type="ECO:0000313" key="11">
    <source>
        <dbReference type="Proteomes" id="UP000295252"/>
    </source>
</evidence>
<feature type="domain" description="NB-ARC" evidence="8">
    <location>
        <begin position="165"/>
        <end position="325"/>
    </location>
</feature>
<sequence>MAIQEIANSIVGKIAEKCIDPILRQFQYLIFCKSNVQSLSVNIEELELKEAEVQQLVRQAKDNAEEIKPTVVDWLKRVEDVKKDAHTISEGMETAKVNCFNIVRLPNLKSCYLLGRRAVKRTSVVEKLLGNCPIDEVGYLAPLGEMRFSELTPSFEEGLVSRMSTKKQVMDALKQEKTSLMAICGMAGVGKTTLVKQIADQVKSEKLFDEVAVATVSQSPDMRKVQDELAEQLGLKITEQTDLPRAERLCTRLTGRGKRTLVILDDIWKKVDFESLGIPVKGECKSLKVILTSRSSNVCRGLGAEIFEVNALPKEEEWHLFKKVAEISDYAAFSGVAKLVAQECKGLPLAIVVVAKALKSTQDWEQDLEQLKEYTIRDLERDEDSVFSRIKFSYDYLQSAEAKSLLLLCSLFPEDYSIPIECLVRYGKGLELFPNRRSLKDVRYWVDKHIGHLKNSYLLLNDAETEDSVKLHDVVRDVCLSIASEGEHEFLVSNSGVGEKNSYTAISLISQHSNHDLLPFCKEYPRLRLLRLVLQSDLGVQSWTLNLPEDSFVGMEVLWVMELNHSQIEFPLSWPGPMLRSLQTLSLDYCVLGTGMSSMLGHMTQLETLSLFQSKILDDRFPAEIGQLSNLKLLDLRVKSSLHPLPRRILSRLKKLEELYLGSGDHLQLGGDKQEEIGCLKEISSISNLACLQIALDDLSLLLLSLQEFVTERLSRFDITVGNYKGAMIDLNKKYQFRKSLGLYLLDHGDEGLKQLFDPNVTSIVKRTKNLTLHLPTSSCLRNLVPDLGEKVFITLKWLYLFGGQYECLVDSTANEFENLVFMKLESLKLKEICKGFLPPGCFNQLQEVKLYYVSALEYLWKGSVEPLSLCNLRSIEVYSCDQIKTLFSQSALKCLVKLQRIDVSFCYNLERIVLREESLTEEVLELPQLKALTLLFVTKFIGFGSEGDKAVAFFDQVSLPSLEVLDIDHLGDGPEQLIGGKMPSGSLDNLKSMNLKDCNSIQCIAKANTVTLIQNLQALEVWNCSGMESLVDFEGLKVRNMLSKKGLEILPKLESLDLRDCLRLTHIWRNFPEEVRVFQKLRSLYVYKCPLKCLFHPPSVVTMLISLEKLNVHCCSEMCEVIGEEDKEVSQEDNTQHHDVGKRREIALGRSGKGFMFPKLNSLWLEDLKNLRNFGGSHREDYEFKFPLLTELIIVSCPKLKKFCSGKLNAPLLKKVQTAPGDIEDFEAPVDLKAFKSPLRINFRN</sequence>
<dbReference type="Gramene" id="CDP09608">
    <property type="protein sequence ID" value="CDP09608"/>
    <property type="gene ID" value="GSCOC_T00029048001"/>
</dbReference>
<evidence type="ECO:0000256" key="7">
    <source>
        <dbReference type="SAM" id="Coils"/>
    </source>
</evidence>
<keyword evidence="5" id="KW-0611">Plant defense</keyword>
<keyword evidence="4" id="KW-0547">Nucleotide-binding</keyword>
<dbReference type="Proteomes" id="UP000295252">
    <property type="component" value="Chromosome VIII"/>
</dbReference>
<dbReference type="Gene3D" id="3.40.50.300">
    <property type="entry name" value="P-loop containing nucleotide triphosphate hydrolases"/>
    <property type="match status" value="1"/>
</dbReference>
<feature type="coiled-coil region" evidence="7">
    <location>
        <begin position="36"/>
        <end position="66"/>
    </location>
</feature>
<dbReference type="GO" id="GO:0006952">
    <property type="term" value="P:defense response"/>
    <property type="evidence" value="ECO:0007669"/>
    <property type="project" value="UniProtKB-KW"/>
</dbReference>
<dbReference type="PhylomeDB" id="A0A068UPR9"/>
<accession>A0A068UPR9</accession>
<dbReference type="OrthoDB" id="3794806at2759"/>
<evidence type="ECO:0000256" key="3">
    <source>
        <dbReference type="ARBA" id="ARBA00022737"/>
    </source>
</evidence>
<evidence type="ECO:0000313" key="10">
    <source>
        <dbReference type="EMBL" id="CDP09608.1"/>
    </source>
</evidence>
<dbReference type="InterPro" id="IPR032675">
    <property type="entry name" value="LRR_dom_sf"/>
</dbReference>
<proteinExistence type="inferred from homology"/>
<evidence type="ECO:0000256" key="5">
    <source>
        <dbReference type="ARBA" id="ARBA00022821"/>
    </source>
</evidence>
<keyword evidence="6" id="KW-0067">ATP-binding</keyword>
<name>A0A068UPR9_COFCA</name>
<dbReference type="InterPro" id="IPR057135">
    <property type="entry name" value="At4g27190-like_LRR"/>
</dbReference>
<comment type="similarity">
    <text evidence="1">Belongs to the disease resistance NB-LRR family.</text>
</comment>
<dbReference type="InterPro" id="IPR027417">
    <property type="entry name" value="P-loop_NTPase"/>
</dbReference>
<feature type="domain" description="Disease resistance protein At4g27190-like leucine-rich repeats" evidence="9">
    <location>
        <begin position="842"/>
        <end position="907"/>
    </location>
</feature>
<dbReference type="InterPro" id="IPR002182">
    <property type="entry name" value="NB-ARC"/>
</dbReference>
<keyword evidence="2" id="KW-0433">Leucine-rich repeat</keyword>
<keyword evidence="7" id="KW-0175">Coiled coil</keyword>
<dbReference type="InterPro" id="IPR036388">
    <property type="entry name" value="WH-like_DNA-bd_sf"/>
</dbReference>
<protein>
    <submittedName>
        <fullName evidence="10">Uncharacterized protein</fullName>
    </submittedName>
</protein>
<dbReference type="Pfam" id="PF23247">
    <property type="entry name" value="LRR_RPS2"/>
    <property type="match status" value="2"/>
</dbReference>
<dbReference type="GO" id="GO:0043531">
    <property type="term" value="F:ADP binding"/>
    <property type="evidence" value="ECO:0007669"/>
    <property type="project" value="InterPro"/>
</dbReference>
<dbReference type="GO" id="GO:0005524">
    <property type="term" value="F:ATP binding"/>
    <property type="evidence" value="ECO:0007669"/>
    <property type="project" value="UniProtKB-KW"/>
</dbReference>
<dbReference type="PANTHER" id="PTHR33463">
    <property type="entry name" value="NB-ARC DOMAIN-CONTAINING PROTEIN-RELATED"/>
    <property type="match status" value="1"/>
</dbReference>
<evidence type="ECO:0000256" key="6">
    <source>
        <dbReference type="ARBA" id="ARBA00022840"/>
    </source>
</evidence>
<dbReference type="Gene3D" id="1.10.10.10">
    <property type="entry name" value="Winged helix-like DNA-binding domain superfamily/Winged helix DNA-binding domain"/>
    <property type="match status" value="1"/>
</dbReference>
<dbReference type="EMBL" id="HG739123">
    <property type="protein sequence ID" value="CDP09608.1"/>
    <property type="molecule type" value="Genomic_DNA"/>
</dbReference>
<dbReference type="InParanoid" id="A0A068UPR9"/>
<dbReference type="InterPro" id="IPR042197">
    <property type="entry name" value="Apaf_helical"/>
</dbReference>
<dbReference type="SUPFAM" id="SSF52540">
    <property type="entry name" value="P-loop containing nucleoside triphosphate hydrolases"/>
    <property type="match status" value="1"/>
</dbReference>
<dbReference type="InterPro" id="IPR050905">
    <property type="entry name" value="Plant_NBS-LRR"/>
</dbReference>
<evidence type="ECO:0000256" key="4">
    <source>
        <dbReference type="ARBA" id="ARBA00022741"/>
    </source>
</evidence>